<proteinExistence type="predicted"/>
<evidence type="ECO:0000256" key="1">
    <source>
        <dbReference type="SAM" id="MobiDB-lite"/>
    </source>
</evidence>
<feature type="region of interest" description="Disordered" evidence="1">
    <location>
        <begin position="606"/>
        <end position="647"/>
    </location>
</feature>
<dbReference type="InterPro" id="IPR048382">
    <property type="entry name" value="BCAS3_WD40"/>
</dbReference>
<dbReference type="InterPro" id="IPR045142">
    <property type="entry name" value="BCAS3-like"/>
</dbReference>
<protein>
    <recommendedName>
        <fullName evidence="2">BCAS3 WD40 domain-containing protein</fullName>
    </recommendedName>
</protein>
<dbReference type="InterPro" id="IPR015943">
    <property type="entry name" value="WD40/YVTN_repeat-like_dom_sf"/>
</dbReference>
<dbReference type="Gene3D" id="2.130.10.10">
    <property type="entry name" value="YVTN repeat-like/Quinoprotein amine dehydrogenase"/>
    <property type="match status" value="1"/>
</dbReference>
<dbReference type="AlphaFoldDB" id="A0AAD5SIP3"/>
<dbReference type="InterPro" id="IPR001680">
    <property type="entry name" value="WD40_rpt"/>
</dbReference>
<evidence type="ECO:0000259" key="2">
    <source>
        <dbReference type="Pfam" id="PF21034"/>
    </source>
</evidence>
<feature type="compositionally biased region" description="Low complexity" evidence="1">
    <location>
        <begin position="327"/>
        <end position="337"/>
    </location>
</feature>
<reference evidence="3" key="1">
    <citation type="submission" date="2020-05" db="EMBL/GenBank/DDBJ databases">
        <title>Phylogenomic resolution of chytrid fungi.</title>
        <authorList>
            <person name="Stajich J.E."/>
            <person name="Amses K."/>
            <person name="Simmons R."/>
            <person name="Seto K."/>
            <person name="Myers J."/>
            <person name="Bonds A."/>
            <person name="Quandt C.A."/>
            <person name="Barry K."/>
            <person name="Liu P."/>
            <person name="Grigoriev I."/>
            <person name="Longcore J.E."/>
            <person name="James T.Y."/>
        </authorList>
    </citation>
    <scope>NUCLEOTIDE SEQUENCE</scope>
    <source>
        <strain evidence="3">JEL0318</strain>
    </source>
</reference>
<dbReference type="EMBL" id="JADGJD010000039">
    <property type="protein sequence ID" value="KAJ3056283.1"/>
    <property type="molecule type" value="Genomic_DNA"/>
</dbReference>
<accession>A0AAD5SIP3</accession>
<gene>
    <name evidence="3" type="ORF">HK097_007495</name>
</gene>
<comment type="caution">
    <text evidence="3">The sequence shown here is derived from an EMBL/GenBank/DDBJ whole genome shotgun (WGS) entry which is preliminary data.</text>
</comment>
<feature type="compositionally biased region" description="Basic and acidic residues" evidence="1">
    <location>
        <begin position="1001"/>
        <end position="1012"/>
    </location>
</feature>
<evidence type="ECO:0000313" key="4">
    <source>
        <dbReference type="Proteomes" id="UP001212841"/>
    </source>
</evidence>
<evidence type="ECO:0000313" key="3">
    <source>
        <dbReference type="EMBL" id="KAJ3056283.1"/>
    </source>
</evidence>
<dbReference type="GO" id="GO:0042594">
    <property type="term" value="P:response to starvation"/>
    <property type="evidence" value="ECO:0007669"/>
    <property type="project" value="TreeGrafter"/>
</dbReference>
<dbReference type="PANTHER" id="PTHR13268:SF0">
    <property type="entry name" value="BCAS3 MICROTUBULE ASSOCIATED CELL MIGRATION FACTOR"/>
    <property type="match status" value="1"/>
</dbReference>
<sequence>MFPNAGVRAEPKSLRPPSTLANIGSFLGSVSSYVAQNLPEKLGGTNTTLDGVDANGSEPDPYERILAARFAWVDWGCSKVDGHRATSGTRGCDCGRRSRLHLLLGYQNGFQVWNLSDTDDIREAASVRRNVAKVSFIEAVPNPRIPSDRSYCDSFESSRPLITYITETPALEGRKESNLVEFWSLRQSKVVQSLDFAQDSVWGVKCTERFIGVALRSGGLRVYASHNLQLVLTLTDLLPSPTDDRSFTIVDVGSRYISYATSSPLPMKRRKSQIGDNANRSEGDTDEDEHARVNARKVAGKVAKELVVGAKVLGGFAYNALSSYVAPQNQPSSPQDSSDQKERQSVTSNSSNGIPSGRPDKRVDVPDGLVIVRDLPPSLLELSTPTHSATVISHWQAHTNPISNISFNPNETLLVTATIQGSTFHVWQLPGRSSGPTPRTPRWLYKLERGITAASVEDITFSFDSRWIGVSTAHGTTHLYRINPTGSKKGNSGTERLNVINGLADAKGRGGALLDDDVPEESGGKGATSTWPVVRIKQQNTLERPSSVAGDGESRWGYGSMRRASQAFAGDGRVLGLGASQGKGAPPAQPRSALLAVFLRKKITTSEKTASPARSKAPDRRSYTRGVGSISPAALSPSPTGSTSSGDFVSKVLRQQALTFHPDGTLKLHNVDVTVESRPAVVHAPPSQRRTSISSSPLESLSPSFLSHAFRMSKNSGPNVKISTSEVIEWSLMRETEWPEVNTAIQICRTPTVPRSPTTSTSTAASIWPSKIEIVTYDAAAFGQPIWMGPQFEFRTYVHHSSTGGSDGDGEREPFRRPSPRTIRAGPWEDRTHYQSGALPYSEADLSDLPEAVRINIKRETVKPYGEESIPSRDIYPDIVDRNHHDVEEGLSTAMESMMERKTSSSPPIPIRDATRIGYVPDDLSFDDAAEISLTVSYKDRPPGPMDHFTTAPLRRTMSGLSEGRVSSIGSGSSWPVSSPASAGRLEENLIGLFDEELGLEEEKIVDGEGEKSVSSPGDELVPGDDESMDSVILGRDGEELPL</sequence>
<feature type="compositionally biased region" description="Low complexity" evidence="1">
    <location>
        <begin position="636"/>
        <end position="646"/>
    </location>
</feature>
<organism evidence="3 4">
    <name type="scientific">Rhizophlyctis rosea</name>
    <dbReference type="NCBI Taxonomy" id="64517"/>
    <lineage>
        <taxon>Eukaryota</taxon>
        <taxon>Fungi</taxon>
        <taxon>Fungi incertae sedis</taxon>
        <taxon>Chytridiomycota</taxon>
        <taxon>Chytridiomycota incertae sedis</taxon>
        <taxon>Chytridiomycetes</taxon>
        <taxon>Rhizophlyctidales</taxon>
        <taxon>Rhizophlyctidaceae</taxon>
        <taxon>Rhizophlyctis</taxon>
    </lineage>
</organism>
<dbReference type="SMART" id="SM00320">
    <property type="entry name" value="WD40"/>
    <property type="match status" value="2"/>
</dbReference>
<feature type="domain" description="BCAS3 WD40" evidence="2">
    <location>
        <begin position="94"/>
        <end position="278"/>
    </location>
</feature>
<dbReference type="InterPro" id="IPR036322">
    <property type="entry name" value="WD40_repeat_dom_sf"/>
</dbReference>
<feature type="region of interest" description="Disordered" evidence="1">
    <location>
        <begin position="327"/>
        <end position="365"/>
    </location>
</feature>
<feature type="domain" description="BCAS3 WD40" evidence="2">
    <location>
        <begin position="383"/>
        <end position="503"/>
    </location>
</feature>
<dbReference type="SUPFAM" id="SSF50978">
    <property type="entry name" value="WD40 repeat-like"/>
    <property type="match status" value="1"/>
</dbReference>
<dbReference type="Proteomes" id="UP001212841">
    <property type="component" value="Unassembled WGS sequence"/>
</dbReference>
<feature type="region of interest" description="Disordered" evidence="1">
    <location>
        <begin position="1001"/>
        <end position="1043"/>
    </location>
</feature>
<feature type="compositionally biased region" description="Polar residues" evidence="1">
    <location>
        <begin position="345"/>
        <end position="354"/>
    </location>
</feature>
<feature type="region of interest" description="Disordered" evidence="1">
    <location>
        <begin position="267"/>
        <end position="292"/>
    </location>
</feature>
<dbReference type="PANTHER" id="PTHR13268">
    <property type="entry name" value="BREAST CARCINOMA AMPLIFIED SEQUENCE 3"/>
    <property type="match status" value="1"/>
</dbReference>
<dbReference type="GO" id="GO:0005737">
    <property type="term" value="C:cytoplasm"/>
    <property type="evidence" value="ECO:0007669"/>
    <property type="project" value="TreeGrafter"/>
</dbReference>
<dbReference type="Pfam" id="PF21034">
    <property type="entry name" value="BCAS3_WD40"/>
    <property type="match status" value="2"/>
</dbReference>
<feature type="region of interest" description="Disordered" evidence="1">
    <location>
        <begin position="799"/>
        <end position="827"/>
    </location>
</feature>
<dbReference type="GO" id="GO:0006914">
    <property type="term" value="P:autophagy"/>
    <property type="evidence" value="ECO:0007669"/>
    <property type="project" value="InterPro"/>
</dbReference>
<name>A0AAD5SIP3_9FUNG</name>
<keyword evidence="4" id="KW-1185">Reference proteome</keyword>